<dbReference type="GO" id="GO:0006506">
    <property type="term" value="P:GPI anchor biosynthetic process"/>
    <property type="evidence" value="ECO:0007669"/>
    <property type="project" value="TreeGrafter"/>
</dbReference>
<name>A0A401LPG8_9BACE</name>
<dbReference type="EMBL" id="BHWB01000001">
    <property type="protein sequence ID" value="GCB33369.1"/>
    <property type="molecule type" value="Genomic_DNA"/>
</dbReference>
<reference evidence="2 3" key="1">
    <citation type="submission" date="2018-10" db="EMBL/GenBank/DDBJ databases">
        <title>Draft Genome Sequence of Bacteroides sp. KCTC 15687.</title>
        <authorList>
            <person name="Yu S.Y."/>
            <person name="Kim J.S."/>
            <person name="Oh B.S."/>
            <person name="Park S.H."/>
            <person name="Kang S.W."/>
            <person name="Park J.E."/>
            <person name="Choi S.H."/>
            <person name="Han K.I."/>
            <person name="Lee K.C."/>
            <person name="Eom M.K."/>
            <person name="Suh M.K."/>
            <person name="Lee D.H."/>
            <person name="Yoon H."/>
            <person name="Kim B."/>
            <person name="Yang S.J."/>
            <person name="Lee J.S."/>
            <person name="Lee J.H."/>
        </authorList>
    </citation>
    <scope>NUCLEOTIDE SEQUENCE [LARGE SCALE GENOMIC DNA]</scope>
    <source>
        <strain evidence="2 3">KCTC 15687</strain>
    </source>
</reference>
<dbReference type="InterPro" id="IPR051916">
    <property type="entry name" value="GPI-anchor_lipid_remodeler"/>
</dbReference>
<dbReference type="PANTHER" id="PTHR14859">
    <property type="entry name" value="CALCOFLUOR WHITE HYPERSENSITIVE PROTEIN PRECURSOR"/>
    <property type="match status" value="1"/>
</dbReference>
<feature type="domain" description="Endonuclease/exonuclease/phosphatase" evidence="1">
    <location>
        <begin position="41"/>
        <end position="276"/>
    </location>
</feature>
<dbReference type="Gene3D" id="3.60.10.10">
    <property type="entry name" value="Endonuclease/exonuclease/phosphatase"/>
    <property type="match status" value="1"/>
</dbReference>
<dbReference type="RefSeq" id="WP_235016668.1">
    <property type="nucleotide sequence ID" value="NZ_BHWB01000001.1"/>
</dbReference>
<evidence type="ECO:0000313" key="2">
    <source>
        <dbReference type="EMBL" id="GCB33369.1"/>
    </source>
</evidence>
<sequence length="285" mass="31567">MKNRFMCFQVRLVLVIIVCLFPVSQLFAQTFPKTKNAIRILTYNTHYCKGATDPGAINKENTEKLAQVIRTMDADIVALQELDSASVHRGFRYLLKEIADATGVEYVPVYGNAALFDGGSIGCGVLIKKNLPIRKKEIIHLPGDETRAAVKVELKNLIFIGTHADLNDKMRTEGAQIVCDNIKDENKIVLLAGDLNDSHRWTNGGIAFPVWLESFSVISDVVGNSIPGRTDDGALIDYILLAKNKKAPKVKVLQTHILRSLSVDGKEIDTATISDHYPVFVDIKF</sequence>
<organism evidence="2 3">
    <name type="scientific">Bacteroides faecalis</name>
    <dbReference type="NCBI Taxonomy" id="2447885"/>
    <lineage>
        <taxon>Bacteria</taxon>
        <taxon>Pseudomonadati</taxon>
        <taxon>Bacteroidota</taxon>
        <taxon>Bacteroidia</taxon>
        <taxon>Bacteroidales</taxon>
        <taxon>Bacteroidaceae</taxon>
        <taxon>Bacteroides</taxon>
    </lineage>
</organism>
<dbReference type="Pfam" id="PF03372">
    <property type="entry name" value="Exo_endo_phos"/>
    <property type="match status" value="1"/>
</dbReference>
<gene>
    <name evidence="2" type="ORF">KGMB02408_03140</name>
</gene>
<protein>
    <recommendedName>
        <fullName evidence="1">Endonuclease/exonuclease/phosphatase domain-containing protein</fullName>
    </recommendedName>
</protein>
<dbReference type="InterPro" id="IPR005135">
    <property type="entry name" value="Endo/exonuclease/phosphatase"/>
</dbReference>
<accession>A0A401LPG8</accession>
<dbReference type="InterPro" id="IPR036691">
    <property type="entry name" value="Endo/exonu/phosph_ase_sf"/>
</dbReference>
<evidence type="ECO:0000259" key="1">
    <source>
        <dbReference type="Pfam" id="PF03372"/>
    </source>
</evidence>
<proteinExistence type="predicted"/>
<dbReference type="SUPFAM" id="SSF56219">
    <property type="entry name" value="DNase I-like"/>
    <property type="match status" value="1"/>
</dbReference>
<comment type="caution">
    <text evidence="2">The sequence shown here is derived from an EMBL/GenBank/DDBJ whole genome shotgun (WGS) entry which is preliminary data.</text>
</comment>
<dbReference type="GO" id="GO:0016020">
    <property type="term" value="C:membrane"/>
    <property type="evidence" value="ECO:0007669"/>
    <property type="project" value="GOC"/>
</dbReference>
<keyword evidence="3" id="KW-1185">Reference proteome</keyword>
<dbReference type="Proteomes" id="UP000288079">
    <property type="component" value="Unassembled WGS sequence"/>
</dbReference>
<dbReference type="PANTHER" id="PTHR14859:SF15">
    <property type="entry name" value="ENDONUCLEASE_EXONUCLEASE_PHOSPHATASE DOMAIN-CONTAINING PROTEIN"/>
    <property type="match status" value="1"/>
</dbReference>
<dbReference type="GO" id="GO:0003824">
    <property type="term" value="F:catalytic activity"/>
    <property type="evidence" value="ECO:0007669"/>
    <property type="project" value="InterPro"/>
</dbReference>
<dbReference type="AlphaFoldDB" id="A0A401LPG8"/>
<evidence type="ECO:0000313" key="3">
    <source>
        <dbReference type="Proteomes" id="UP000288079"/>
    </source>
</evidence>